<reference evidence="1 2" key="1">
    <citation type="submission" date="2015-01" db="EMBL/GenBank/DDBJ databases">
        <title>Evolution of Trichinella species and genotypes.</title>
        <authorList>
            <person name="Korhonen P.K."/>
            <person name="Edoardo P."/>
            <person name="Giuseppe L.R."/>
            <person name="Gasser R.B."/>
        </authorList>
    </citation>
    <scope>NUCLEOTIDE SEQUENCE [LARGE SCALE GENOMIC DNA]</scope>
    <source>
        <strain evidence="1">ISS3</strain>
    </source>
</reference>
<accession>A0A0V1BRF8</accession>
<name>A0A0V1BRF8_TRISP</name>
<dbReference type="AlphaFoldDB" id="A0A0V1BRF8"/>
<keyword evidence="2" id="KW-1185">Reference proteome</keyword>
<evidence type="ECO:0000313" key="2">
    <source>
        <dbReference type="Proteomes" id="UP000054776"/>
    </source>
</evidence>
<organism evidence="1 2">
    <name type="scientific">Trichinella spiralis</name>
    <name type="common">Trichina worm</name>
    <dbReference type="NCBI Taxonomy" id="6334"/>
    <lineage>
        <taxon>Eukaryota</taxon>
        <taxon>Metazoa</taxon>
        <taxon>Ecdysozoa</taxon>
        <taxon>Nematoda</taxon>
        <taxon>Enoplea</taxon>
        <taxon>Dorylaimia</taxon>
        <taxon>Trichinellida</taxon>
        <taxon>Trichinellidae</taxon>
        <taxon>Trichinella</taxon>
    </lineage>
</organism>
<comment type="caution">
    <text evidence="1">The sequence shown here is derived from an EMBL/GenBank/DDBJ whole genome shotgun (WGS) entry which is preliminary data.</text>
</comment>
<dbReference type="InParanoid" id="A0A0V1BRF8"/>
<dbReference type="EMBL" id="JYDH01000015">
    <property type="protein sequence ID" value="KRY39883.1"/>
    <property type="molecule type" value="Genomic_DNA"/>
</dbReference>
<evidence type="ECO:0000313" key="1">
    <source>
        <dbReference type="EMBL" id="KRY39883.1"/>
    </source>
</evidence>
<dbReference type="Proteomes" id="UP000054776">
    <property type="component" value="Unassembled WGS sequence"/>
</dbReference>
<proteinExistence type="predicted"/>
<sequence length="74" mass="8234">MRKCEHDANYEMPFLSVATGSNMKQSNCSLSRLAILWLIPSSQRANMVEKLVYNIPPTTQHACILAYACSSKAV</sequence>
<gene>
    <name evidence="1" type="ORF">T01_5856</name>
</gene>
<protein>
    <submittedName>
        <fullName evidence="1">Uncharacterized protein</fullName>
    </submittedName>
</protein>